<dbReference type="InterPro" id="IPR006311">
    <property type="entry name" value="TAT_signal"/>
</dbReference>
<dbReference type="PANTHER" id="PTHR30024">
    <property type="entry name" value="ALIPHATIC SULFONATES-BINDING PROTEIN-RELATED"/>
    <property type="match status" value="1"/>
</dbReference>
<keyword evidence="3" id="KW-1185">Reference proteome</keyword>
<dbReference type="RefSeq" id="WP_203196003.1">
    <property type="nucleotide sequence ID" value="NZ_CP063362.1"/>
</dbReference>
<protein>
    <submittedName>
        <fullName evidence="2">ABC transporter substrate-binding protein</fullName>
    </submittedName>
</protein>
<dbReference type="Gene3D" id="3.40.190.10">
    <property type="entry name" value="Periplasmic binding protein-like II"/>
    <property type="match status" value="2"/>
</dbReference>
<feature type="chain" id="PRO_5037516729" evidence="1">
    <location>
        <begin position="23"/>
        <end position="346"/>
    </location>
</feature>
<gene>
    <name evidence="2" type="ORF">EZH22_12895</name>
</gene>
<dbReference type="PROSITE" id="PS51318">
    <property type="entry name" value="TAT"/>
    <property type="match status" value="1"/>
</dbReference>
<name>A0A974SKQ4_9HYPH</name>
<accession>A0A974SKQ4</accession>
<dbReference type="PANTHER" id="PTHR30024:SF48">
    <property type="entry name" value="ABC TRANSPORTER SUBSTRATE-BINDING PROTEIN"/>
    <property type="match status" value="1"/>
</dbReference>
<dbReference type="AlphaFoldDB" id="A0A974SKQ4"/>
<dbReference type="EMBL" id="CP063362">
    <property type="protein sequence ID" value="QRG09085.1"/>
    <property type="molecule type" value="Genomic_DNA"/>
</dbReference>
<evidence type="ECO:0000313" key="2">
    <source>
        <dbReference type="EMBL" id="QRG09085.1"/>
    </source>
</evidence>
<reference evidence="2 3" key="1">
    <citation type="submission" date="2020-10" db="EMBL/GenBank/DDBJ databases">
        <title>Degradation of 1,4-Dioxane by Xanthobacter sp. YN2, via a Novel Group-2 Soluble Di-Iron Monooxygenase.</title>
        <authorList>
            <person name="Ma F."/>
            <person name="Wang Y."/>
            <person name="Yang J."/>
            <person name="Guo H."/>
            <person name="Su D."/>
            <person name="Yu L."/>
        </authorList>
    </citation>
    <scope>NUCLEOTIDE SEQUENCE [LARGE SCALE GENOMIC DNA]</scope>
    <source>
        <strain evidence="2 3">YN2</strain>
    </source>
</reference>
<evidence type="ECO:0000256" key="1">
    <source>
        <dbReference type="SAM" id="SignalP"/>
    </source>
</evidence>
<sequence>MGIKFGISRRTALMGMGATALAASTGTPLRAQTPPTLRYATGGGFGPNEIDTVFFTDFMKKNILKRYGKDYLLDVTYTRGTPEATALMAAGRIDLAAQSCASFVSALAKDAVPGGMKVIADEHDVRAGYSAQSFYVLEGSPITDPKQLKGKIIAVNAFGTGVDLLLRVVLKKNGLDPRRDVRIVEISFPSIGMALREGRVDCGVLPLPFGATELAKGGIRELFNGTAAYPAYSVIFQAATNQILTTQPAAVRAWLADYVDGLHWLHDPANRKEAVAVVAEVAKSTPEVVDTYFATKSDYYRDLNGCLSSDLLQSQVDAMVDQGFLAKRIEIKNYVDMSYLPHPCAG</sequence>
<proteinExistence type="predicted"/>
<organism evidence="2 3">
    <name type="scientific">Xanthobacter dioxanivorans</name>
    <dbReference type="NCBI Taxonomy" id="2528964"/>
    <lineage>
        <taxon>Bacteria</taxon>
        <taxon>Pseudomonadati</taxon>
        <taxon>Pseudomonadota</taxon>
        <taxon>Alphaproteobacteria</taxon>
        <taxon>Hyphomicrobiales</taxon>
        <taxon>Xanthobacteraceae</taxon>
        <taxon>Xanthobacter</taxon>
    </lineage>
</organism>
<dbReference type="Proteomes" id="UP000596427">
    <property type="component" value="Chromosome"/>
</dbReference>
<dbReference type="SUPFAM" id="SSF53850">
    <property type="entry name" value="Periplasmic binding protein-like II"/>
    <property type="match status" value="1"/>
</dbReference>
<evidence type="ECO:0000313" key="3">
    <source>
        <dbReference type="Proteomes" id="UP000596427"/>
    </source>
</evidence>
<dbReference type="Pfam" id="PF13379">
    <property type="entry name" value="NMT1_2"/>
    <property type="match status" value="1"/>
</dbReference>
<dbReference type="KEGG" id="xdi:EZH22_12895"/>
<feature type="signal peptide" evidence="1">
    <location>
        <begin position="1"/>
        <end position="22"/>
    </location>
</feature>
<keyword evidence="1" id="KW-0732">Signal</keyword>